<feature type="coiled-coil region" evidence="1">
    <location>
        <begin position="70"/>
        <end position="104"/>
    </location>
</feature>
<gene>
    <name evidence="2" type="ORF">N321_01903</name>
</gene>
<dbReference type="GO" id="GO:0031122">
    <property type="term" value="P:cytoplasmic microtubule organization"/>
    <property type="evidence" value="ECO:0007669"/>
    <property type="project" value="TreeGrafter"/>
</dbReference>
<reference evidence="2 3" key="1">
    <citation type="submission" date="2014-04" db="EMBL/GenBank/DDBJ databases">
        <title>Genome evolution of avian class.</title>
        <authorList>
            <person name="Zhang G."/>
            <person name="Li C."/>
        </authorList>
    </citation>
    <scope>NUCLEOTIDE SEQUENCE [LARGE SCALE GENOMIC DNA]</scope>
    <source>
        <strain evidence="2">BGI_N321</strain>
    </source>
</reference>
<dbReference type="GO" id="GO:1905515">
    <property type="term" value="P:non-motile cilium assembly"/>
    <property type="evidence" value="ECO:0007669"/>
    <property type="project" value="TreeGrafter"/>
</dbReference>
<feature type="coiled-coil region" evidence="1">
    <location>
        <begin position="133"/>
        <end position="174"/>
    </location>
</feature>
<evidence type="ECO:0000313" key="2">
    <source>
        <dbReference type="EMBL" id="KFZ59226.1"/>
    </source>
</evidence>
<keyword evidence="3" id="KW-1185">Reference proteome</keyword>
<sequence>LLEVENEQLQDQLREIQDENCRLYKLMTEKDFEIKQLQKKIQENRLALSGASGLAGDVAATKIVELAKRNREITAETESEKAKVKQLNNKVKELEKELQIAVEKIHSLGGGDGGIKQSTLKMIEGNLAESPEMKALQEKLTTANFKVMEYRNQLQSAKQELKMTQKLLANEVGEDVNIQSLMANSGSWRGRAQQILVLQSKVRELENQLGQNKTRTSLSEIDEELLALTDPRKLSAREKNLLKIHSLEKEKKETLEKLTGEHDALQKSHEEVKKKLDASKARNKVLCSEVKNLKGQITTLLEKGKHDDELIDALLSQQKQMQEILKHLSQKDEKNKESHQMLGQHLNNDVQHKNCLIEQLRQMVGEREAKIKELEKKMEQL</sequence>
<dbReference type="PANTHER" id="PTHR31935:SF1">
    <property type="entry name" value="COILED-COIL DOMAIN-CONTAINING PROTEIN 13"/>
    <property type="match status" value="1"/>
</dbReference>
<evidence type="ECO:0000313" key="3">
    <source>
        <dbReference type="Proteomes" id="UP000053620"/>
    </source>
</evidence>
<dbReference type="EMBL" id="KL351493">
    <property type="protein sequence ID" value="KFZ59226.1"/>
    <property type="molecule type" value="Genomic_DNA"/>
</dbReference>
<proteinExistence type="predicted"/>
<feature type="non-terminal residue" evidence="2">
    <location>
        <position position="1"/>
    </location>
</feature>
<name>A0A094MXL5_ANTCR</name>
<dbReference type="PANTHER" id="PTHR31935">
    <property type="entry name" value="COILED-COIL DOMAIN-CONTAINING PROTEIN 13"/>
    <property type="match status" value="1"/>
</dbReference>
<dbReference type="Proteomes" id="UP000053620">
    <property type="component" value="Unassembled WGS sequence"/>
</dbReference>
<dbReference type="InterPro" id="IPR038929">
    <property type="entry name" value="CCDC13"/>
</dbReference>
<feature type="coiled-coil region" evidence="1">
    <location>
        <begin position="248"/>
        <end position="282"/>
    </location>
</feature>
<evidence type="ECO:0000256" key="1">
    <source>
        <dbReference type="SAM" id="Coils"/>
    </source>
</evidence>
<keyword evidence="1" id="KW-0175">Coiled coil</keyword>
<dbReference type="GO" id="GO:0034451">
    <property type="term" value="C:centriolar satellite"/>
    <property type="evidence" value="ECO:0007669"/>
    <property type="project" value="TreeGrafter"/>
</dbReference>
<organism evidence="2 3">
    <name type="scientific">Antrostomus carolinensis</name>
    <name type="common">Chuck-will's-widow</name>
    <name type="synonym">Caprimulgus carolinensis</name>
    <dbReference type="NCBI Taxonomy" id="279965"/>
    <lineage>
        <taxon>Eukaryota</taxon>
        <taxon>Metazoa</taxon>
        <taxon>Chordata</taxon>
        <taxon>Craniata</taxon>
        <taxon>Vertebrata</taxon>
        <taxon>Euteleostomi</taxon>
        <taxon>Archelosauria</taxon>
        <taxon>Archosauria</taxon>
        <taxon>Dinosauria</taxon>
        <taxon>Saurischia</taxon>
        <taxon>Theropoda</taxon>
        <taxon>Coelurosauria</taxon>
        <taxon>Aves</taxon>
        <taxon>Neognathae</taxon>
        <taxon>Neoaves</taxon>
        <taxon>Strisores</taxon>
        <taxon>Caprimulgiformes</taxon>
        <taxon>Caprimulgidae</taxon>
        <taxon>Antrostomus</taxon>
    </lineage>
</organism>
<feature type="non-terminal residue" evidence="2">
    <location>
        <position position="381"/>
    </location>
</feature>
<accession>A0A094MXL5</accession>
<dbReference type="AlphaFoldDB" id="A0A094MXL5"/>
<protein>
    <submittedName>
        <fullName evidence="2">Coiled-coil domain-containing protein 13</fullName>
    </submittedName>
</protein>